<evidence type="ECO:0000256" key="3">
    <source>
        <dbReference type="SAM" id="SignalP"/>
    </source>
</evidence>
<accession>A0AAJ7XB22</accession>
<dbReference type="InterPro" id="IPR036179">
    <property type="entry name" value="Ig-like_dom_sf"/>
</dbReference>
<dbReference type="KEGG" id="pmrn:116951918"/>
<keyword evidence="2" id="KW-1133">Transmembrane helix</keyword>
<name>A0AAJ7XB22_PETMA</name>
<evidence type="ECO:0000313" key="5">
    <source>
        <dbReference type="RefSeq" id="XP_032826658.1"/>
    </source>
</evidence>
<dbReference type="InterPro" id="IPR013783">
    <property type="entry name" value="Ig-like_fold"/>
</dbReference>
<feature type="chain" id="PRO_5044709709" evidence="3">
    <location>
        <begin position="25"/>
        <end position="220"/>
    </location>
</feature>
<dbReference type="Gene3D" id="2.60.40.10">
    <property type="entry name" value="Immunoglobulins"/>
    <property type="match status" value="1"/>
</dbReference>
<keyword evidence="2" id="KW-0812">Transmembrane</keyword>
<organism evidence="4 5">
    <name type="scientific">Petromyzon marinus</name>
    <name type="common">Sea lamprey</name>
    <dbReference type="NCBI Taxonomy" id="7757"/>
    <lineage>
        <taxon>Eukaryota</taxon>
        <taxon>Metazoa</taxon>
        <taxon>Chordata</taxon>
        <taxon>Craniata</taxon>
        <taxon>Vertebrata</taxon>
        <taxon>Cyclostomata</taxon>
        <taxon>Hyperoartia</taxon>
        <taxon>Petromyzontiformes</taxon>
        <taxon>Petromyzontidae</taxon>
        <taxon>Petromyzon</taxon>
    </lineage>
</organism>
<keyword evidence="2" id="KW-0472">Membrane</keyword>
<feature type="signal peptide" evidence="3">
    <location>
        <begin position="1"/>
        <end position="24"/>
    </location>
</feature>
<dbReference type="Proteomes" id="UP001318040">
    <property type="component" value="Chromosome 44"/>
</dbReference>
<keyword evidence="3" id="KW-0732">Signal</keyword>
<proteinExistence type="predicted"/>
<dbReference type="SUPFAM" id="SSF48726">
    <property type="entry name" value="Immunoglobulin"/>
    <property type="match status" value="1"/>
</dbReference>
<evidence type="ECO:0000256" key="1">
    <source>
        <dbReference type="SAM" id="MobiDB-lite"/>
    </source>
</evidence>
<sequence>MAMKVWTRLSLLPWMIVFMECGWAQEIYVKDKVQAVEGDDVTLPCSLLIGKENVTFKWLQLIGNQSELIDDSTKRNSPTLGDVEKGNCSHTILNVSRSHGPMTFQVEITINWMKHMKTVTLDVAAAPRLHTEAGGSKDTTGGENSPTPGTSSTILTVVIVATCICIAIFMCVKKLCSSGTSLHLLRADGEAARGDTENIEMLPVTNGVANAHLGRGDVSP</sequence>
<evidence type="ECO:0000313" key="4">
    <source>
        <dbReference type="Proteomes" id="UP001318040"/>
    </source>
</evidence>
<dbReference type="RefSeq" id="XP_032826658.1">
    <property type="nucleotide sequence ID" value="XM_032970767.1"/>
</dbReference>
<feature type="compositionally biased region" description="Polar residues" evidence="1">
    <location>
        <begin position="137"/>
        <end position="149"/>
    </location>
</feature>
<evidence type="ECO:0000313" key="6">
    <source>
        <dbReference type="RefSeq" id="XP_032826659.1"/>
    </source>
</evidence>
<evidence type="ECO:0000256" key="2">
    <source>
        <dbReference type="SAM" id="Phobius"/>
    </source>
</evidence>
<reference evidence="5 6" key="1">
    <citation type="submission" date="2025-04" db="UniProtKB">
        <authorList>
            <consortium name="RefSeq"/>
        </authorList>
    </citation>
    <scope>IDENTIFICATION</scope>
    <source>
        <tissue evidence="5 6">Sperm</tissue>
    </source>
</reference>
<keyword evidence="4" id="KW-1185">Reference proteome</keyword>
<dbReference type="AlphaFoldDB" id="A0AAJ7XB22"/>
<dbReference type="RefSeq" id="XP_032826659.1">
    <property type="nucleotide sequence ID" value="XM_032970768.1"/>
</dbReference>
<protein>
    <submittedName>
        <fullName evidence="5 6">Uncharacterized protein LOC116951918</fullName>
    </submittedName>
</protein>
<feature type="region of interest" description="Disordered" evidence="1">
    <location>
        <begin position="130"/>
        <end position="149"/>
    </location>
</feature>
<feature type="transmembrane region" description="Helical" evidence="2">
    <location>
        <begin position="154"/>
        <end position="172"/>
    </location>
</feature>
<gene>
    <name evidence="5 6" type="primary">LOC116951918</name>
</gene>